<dbReference type="AlphaFoldDB" id="A0A0A9GQ17"/>
<sequence length="73" mass="8600">MLCTEHPLDMDYIKQLSLRYPSIPSHLNKLLSSFNRPLFTQCSGMQRLFSVQTFDITWMVCIILHQHSLMSQQ</sequence>
<name>A0A0A9GQ17_ARUDO</name>
<dbReference type="EMBL" id="GBRH01173295">
    <property type="protein sequence ID" value="JAE24601.1"/>
    <property type="molecule type" value="Transcribed_RNA"/>
</dbReference>
<reference evidence="1" key="1">
    <citation type="submission" date="2014-09" db="EMBL/GenBank/DDBJ databases">
        <authorList>
            <person name="Magalhaes I.L.F."/>
            <person name="Oliveira U."/>
            <person name="Santos F.R."/>
            <person name="Vidigal T.H.D.A."/>
            <person name="Brescovit A.D."/>
            <person name="Santos A.J."/>
        </authorList>
    </citation>
    <scope>NUCLEOTIDE SEQUENCE</scope>
    <source>
        <tissue evidence="1">Shoot tissue taken approximately 20 cm above the soil surface</tissue>
    </source>
</reference>
<accession>A0A0A9GQ17</accession>
<reference evidence="1" key="2">
    <citation type="journal article" date="2015" name="Data Brief">
        <title>Shoot transcriptome of the giant reed, Arundo donax.</title>
        <authorList>
            <person name="Barrero R.A."/>
            <person name="Guerrero F.D."/>
            <person name="Moolhuijzen P."/>
            <person name="Goolsby J.A."/>
            <person name="Tidwell J."/>
            <person name="Bellgard S.E."/>
            <person name="Bellgard M.I."/>
        </authorList>
    </citation>
    <scope>NUCLEOTIDE SEQUENCE</scope>
    <source>
        <tissue evidence="1">Shoot tissue taken approximately 20 cm above the soil surface</tissue>
    </source>
</reference>
<proteinExistence type="predicted"/>
<evidence type="ECO:0000313" key="1">
    <source>
        <dbReference type="EMBL" id="JAE24601.1"/>
    </source>
</evidence>
<protein>
    <submittedName>
        <fullName evidence="1">Uncharacterized protein</fullName>
    </submittedName>
</protein>
<organism evidence="1">
    <name type="scientific">Arundo donax</name>
    <name type="common">Giant reed</name>
    <name type="synonym">Donax arundinaceus</name>
    <dbReference type="NCBI Taxonomy" id="35708"/>
    <lineage>
        <taxon>Eukaryota</taxon>
        <taxon>Viridiplantae</taxon>
        <taxon>Streptophyta</taxon>
        <taxon>Embryophyta</taxon>
        <taxon>Tracheophyta</taxon>
        <taxon>Spermatophyta</taxon>
        <taxon>Magnoliopsida</taxon>
        <taxon>Liliopsida</taxon>
        <taxon>Poales</taxon>
        <taxon>Poaceae</taxon>
        <taxon>PACMAD clade</taxon>
        <taxon>Arundinoideae</taxon>
        <taxon>Arundineae</taxon>
        <taxon>Arundo</taxon>
    </lineage>
</organism>